<keyword evidence="2" id="KW-0597">Phosphoprotein</keyword>
<dbReference type="PROSITE" id="PS51100">
    <property type="entry name" value="PTS_EIIB_TYPE_3"/>
    <property type="match status" value="1"/>
</dbReference>
<dbReference type="PANTHER" id="PTHR34581:SF2">
    <property type="entry name" value="PTS SYSTEM N,N'-DIACETYLCHITOBIOSE-SPECIFIC EIIB COMPONENT"/>
    <property type="match status" value="1"/>
</dbReference>
<evidence type="ECO:0000256" key="5">
    <source>
        <dbReference type="ARBA" id="ARBA00022683"/>
    </source>
</evidence>
<dbReference type="Proteomes" id="UP000295515">
    <property type="component" value="Unassembled WGS sequence"/>
</dbReference>
<keyword evidence="1" id="KW-0813">Transport</keyword>
<evidence type="ECO:0000256" key="1">
    <source>
        <dbReference type="ARBA" id="ARBA00022448"/>
    </source>
</evidence>
<dbReference type="AlphaFoldDB" id="A0A4R3YQ82"/>
<sequence>MRLMLACNAGMSTSMVVAQMEESALRQGKNYIIWAVDIDSVEDEIGNFDVLLIGPQIQYKLRTLKRLLEDQAPVDIIDPVAYGCCDGQKVLQQAEKLLNDFHERRNRV</sequence>
<dbReference type="EMBL" id="SMCQ01000022">
    <property type="protein sequence ID" value="TCV93768.1"/>
    <property type="molecule type" value="Genomic_DNA"/>
</dbReference>
<feature type="domain" description="PTS EIIB type-3" evidence="8">
    <location>
        <begin position="1"/>
        <end position="104"/>
    </location>
</feature>
<dbReference type="SUPFAM" id="SSF52794">
    <property type="entry name" value="PTS system IIB component-like"/>
    <property type="match status" value="1"/>
</dbReference>
<organism evidence="9 10">
    <name type="scientific">Longibaculum muris</name>
    <dbReference type="NCBI Taxonomy" id="1796628"/>
    <lineage>
        <taxon>Bacteria</taxon>
        <taxon>Bacillati</taxon>
        <taxon>Bacillota</taxon>
        <taxon>Erysipelotrichia</taxon>
        <taxon>Erysipelotrichales</taxon>
        <taxon>Coprobacillaceae</taxon>
        <taxon>Longibaculum</taxon>
    </lineage>
</organism>
<comment type="caution">
    <text evidence="9">The sequence shown here is derived from an EMBL/GenBank/DDBJ whole genome shotgun (WGS) entry which is preliminary data.</text>
</comment>
<dbReference type="GeneID" id="98916265"/>
<dbReference type="Gene3D" id="3.40.50.2300">
    <property type="match status" value="1"/>
</dbReference>
<feature type="modified residue" description="Phosphocysteine; by EIIA" evidence="7">
    <location>
        <position position="7"/>
    </location>
</feature>
<dbReference type="InterPro" id="IPR036095">
    <property type="entry name" value="PTS_EIIB-like_sf"/>
</dbReference>
<keyword evidence="6" id="KW-0418">Kinase</keyword>
<dbReference type="GO" id="GO:0008982">
    <property type="term" value="F:protein-N(PI)-phosphohistidine-sugar phosphotransferase activity"/>
    <property type="evidence" value="ECO:0007669"/>
    <property type="project" value="InterPro"/>
</dbReference>
<evidence type="ECO:0000256" key="2">
    <source>
        <dbReference type="ARBA" id="ARBA00022553"/>
    </source>
</evidence>
<dbReference type="GO" id="GO:0016301">
    <property type="term" value="F:kinase activity"/>
    <property type="evidence" value="ECO:0007669"/>
    <property type="project" value="UniProtKB-KW"/>
</dbReference>
<dbReference type="InterPro" id="IPR013012">
    <property type="entry name" value="PTS_EIIB_3"/>
</dbReference>
<name>A0A4R3YQ82_9FIRM</name>
<evidence type="ECO:0000256" key="4">
    <source>
        <dbReference type="ARBA" id="ARBA00022679"/>
    </source>
</evidence>
<dbReference type="InterPro" id="IPR051819">
    <property type="entry name" value="PTS_sugar-specific_EIIB"/>
</dbReference>
<evidence type="ECO:0000256" key="3">
    <source>
        <dbReference type="ARBA" id="ARBA00022597"/>
    </source>
</evidence>
<dbReference type="GO" id="GO:0009401">
    <property type="term" value="P:phosphoenolpyruvate-dependent sugar phosphotransferase system"/>
    <property type="evidence" value="ECO:0007669"/>
    <property type="project" value="UniProtKB-KW"/>
</dbReference>
<protein>
    <submittedName>
        <fullName evidence="9">PTS system lichenan oligosaccharide-specific IIB component (Lac family)</fullName>
    </submittedName>
</protein>
<proteinExistence type="predicted"/>
<dbReference type="CDD" id="cd05564">
    <property type="entry name" value="PTS_IIB_chitobiose_lichenan"/>
    <property type="match status" value="1"/>
</dbReference>
<evidence type="ECO:0000256" key="7">
    <source>
        <dbReference type="PROSITE-ProRule" id="PRU00423"/>
    </source>
</evidence>
<keyword evidence="3" id="KW-0762">Sugar transport</keyword>
<keyword evidence="5" id="KW-0598">Phosphotransferase system</keyword>
<keyword evidence="4" id="KW-0808">Transferase</keyword>
<evidence type="ECO:0000313" key="10">
    <source>
        <dbReference type="Proteomes" id="UP000295515"/>
    </source>
</evidence>
<accession>A0A4R3YQ82</accession>
<gene>
    <name evidence="9" type="ORF">EDD60_1229</name>
</gene>
<keyword evidence="10" id="KW-1185">Reference proteome</keyword>
<evidence type="ECO:0000313" key="9">
    <source>
        <dbReference type="EMBL" id="TCV93768.1"/>
    </source>
</evidence>
<evidence type="ECO:0000256" key="6">
    <source>
        <dbReference type="ARBA" id="ARBA00022777"/>
    </source>
</evidence>
<reference evidence="9 10" key="1">
    <citation type="submission" date="2019-03" db="EMBL/GenBank/DDBJ databases">
        <title>Genomic Encyclopedia of Type Strains, Phase IV (KMG-IV): sequencing the most valuable type-strain genomes for metagenomic binning, comparative biology and taxonomic classification.</title>
        <authorList>
            <person name="Goeker M."/>
        </authorList>
    </citation>
    <scope>NUCLEOTIDE SEQUENCE [LARGE SCALE GENOMIC DNA]</scope>
    <source>
        <strain evidence="9 10">DSM 29487</strain>
    </source>
</reference>
<dbReference type="PANTHER" id="PTHR34581">
    <property type="entry name" value="PTS SYSTEM N,N'-DIACETYLCHITOBIOSE-SPECIFIC EIIB COMPONENT"/>
    <property type="match status" value="1"/>
</dbReference>
<dbReference type="RefSeq" id="WP_066447895.1">
    <property type="nucleotide sequence ID" value="NZ_JANKBF010000009.1"/>
</dbReference>
<dbReference type="InterPro" id="IPR003501">
    <property type="entry name" value="PTS_EIIB_2/3"/>
</dbReference>
<evidence type="ECO:0000259" key="8">
    <source>
        <dbReference type="PROSITE" id="PS51100"/>
    </source>
</evidence>
<dbReference type="Pfam" id="PF02302">
    <property type="entry name" value="PTS_IIB"/>
    <property type="match status" value="1"/>
</dbReference>